<dbReference type="HOGENOM" id="CLU_157667_2_1_1"/>
<accession>A0A0D0CLA6</accession>
<dbReference type="EMBL" id="KN827738">
    <property type="protein sequence ID" value="KIK75983.1"/>
    <property type="molecule type" value="Genomic_DNA"/>
</dbReference>
<feature type="non-terminal residue" evidence="1">
    <location>
        <position position="1"/>
    </location>
</feature>
<gene>
    <name evidence="1" type="ORF">PAXRUDRAFT_102856</name>
</gene>
<keyword evidence="2" id="KW-1185">Reference proteome</keyword>
<dbReference type="Proteomes" id="UP000054538">
    <property type="component" value="Unassembled WGS sequence"/>
</dbReference>
<protein>
    <submittedName>
        <fullName evidence="1">Unplaced genomic scaffold scaffold_2916, whole genome shotgun sequence</fullName>
    </submittedName>
</protein>
<evidence type="ECO:0000313" key="2">
    <source>
        <dbReference type="Proteomes" id="UP000054538"/>
    </source>
</evidence>
<feature type="non-terminal residue" evidence="1">
    <location>
        <position position="65"/>
    </location>
</feature>
<evidence type="ECO:0000313" key="1">
    <source>
        <dbReference type="EMBL" id="KIK75983.1"/>
    </source>
</evidence>
<reference evidence="2" key="2">
    <citation type="submission" date="2015-01" db="EMBL/GenBank/DDBJ databases">
        <title>Evolutionary Origins and Diversification of the Mycorrhizal Mutualists.</title>
        <authorList>
            <consortium name="DOE Joint Genome Institute"/>
            <consortium name="Mycorrhizal Genomics Consortium"/>
            <person name="Kohler A."/>
            <person name="Kuo A."/>
            <person name="Nagy L.G."/>
            <person name="Floudas D."/>
            <person name="Copeland A."/>
            <person name="Barry K.W."/>
            <person name="Cichocki N."/>
            <person name="Veneault-Fourrey C."/>
            <person name="LaButti K."/>
            <person name="Lindquist E.A."/>
            <person name="Lipzen A."/>
            <person name="Lundell T."/>
            <person name="Morin E."/>
            <person name="Murat C."/>
            <person name="Riley R."/>
            <person name="Ohm R."/>
            <person name="Sun H."/>
            <person name="Tunlid A."/>
            <person name="Henrissat B."/>
            <person name="Grigoriev I.V."/>
            <person name="Hibbett D.S."/>
            <person name="Martin F."/>
        </authorList>
    </citation>
    <scope>NUCLEOTIDE SEQUENCE [LARGE SCALE GENOMIC DNA]</scope>
    <source>
        <strain evidence="2">Ve08.2h10</strain>
    </source>
</reference>
<sequence>SVLCNINIQYNCATARYTGSQAVHERQGHDETTRTKTVVDHTADNIFLLNTHKLHNYRRIAAVTP</sequence>
<dbReference type="OrthoDB" id="3264327at2759"/>
<dbReference type="InParanoid" id="A0A0D0CLA6"/>
<dbReference type="AlphaFoldDB" id="A0A0D0CLA6"/>
<organism evidence="1 2">
    <name type="scientific">Paxillus rubicundulus Ve08.2h10</name>
    <dbReference type="NCBI Taxonomy" id="930991"/>
    <lineage>
        <taxon>Eukaryota</taxon>
        <taxon>Fungi</taxon>
        <taxon>Dikarya</taxon>
        <taxon>Basidiomycota</taxon>
        <taxon>Agaricomycotina</taxon>
        <taxon>Agaricomycetes</taxon>
        <taxon>Agaricomycetidae</taxon>
        <taxon>Boletales</taxon>
        <taxon>Paxilineae</taxon>
        <taxon>Paxillaceae</taxon>
        <taxon>Paxillus</taxon>
    </lineage>
</organism>
<proteinExistence type="predicted"/>
<reference evidence="1 2" key="1">
    <citation type="submission" date="2014-04" db="EMBL/GenBank/DDBJ databases">
        <authorList>
            <consortium name="DOE Joint Genome Institute"/>
            <person name="Kuo A."/>
            <person name="Kohler A."/>
            <person name="Jargeat P."/>
            <person name="Nagy L.G."/>
            <person name="Floudas D."/>
            <person name="Copeland A."/>
            <person name="Barry K.W."/>
            <person name="Cichocki N."/>
            <person name="Veneault-Fourrey C."/>
            <person name="LaButti K."/>
            <person name="Lindquist E.A."/>
            <person name="Lipzen A."/>
            <person name="Lundell T."/>
            <person name="Morin E."/>
            <person name="Murat C."/>
            <person name="Sun H."/>
            <person name="Tunlid A."/>
            <person name="Henrissat B."/>
            <person name="Grigoriev I.V."/>
            <person name="Hibbett D.S."/>
            <person name="Martin F."/>
            <person name="Nordberg H.P."/>
            <person name="Cantor M.N."/>
            <person name="Hua S.X."/>
        </authorList>
    </citation>
    <scope>NUCLEOTIDE SEQUENCE [LARGE SCALE GENOMIC DNA]</scope>
    <source>
        <strain evidence="1 2">Ve08.2h10</strain>
    </source>
</reference>
<name>A0A0D0CLA6_9AGAM</name>